<dbReference type="AlphaFoldDB" id="L8GDP8"/>
<dbReference type="InterPro" id="IPR018234">
    <property type="entry name" value="GTP_CycHdrlase_I_CS"/>
</dbReference>
<protein>
    <recommendedName>
        <fullName evidence="4">GTP cyclohydrolase 1</fullName>
        <ecNumber evidence="3">3.5.4.16</ecNumber>
    </recommendedName>
    <alternativeName>
        <fullName evidence="8">GTP cyclohydrolase I</fullName>
    </alternativeName>
</protein>
<evidence type="ECO:0000256" key="2">
    <source>
        <dbReference type="ARBA" id="ARBA00008085"/>
    </source>
</evidence>
<dbReference type="Pfam" id="PF01227">
    <property type="entry name" value="GTP_cyclohydroI"/>
    <property type="match status" value="1"/>
</dbReference>
<evidence type="ECO:0000313" key="12">
    <source>
        <dbReference type="Proteomes" id="UP000011083"/>
    </source>
</evidence>
<dbReference type="PROSITE" id="PS00859">
    <property type="entry name" value="GTP_CYCLOHYDROL_1_1"/>
    <property type="match status" value="1"/>
</dbReference>
<dbReference type="GeneID" id="14911394"/>
<dbReference type="InterPro" id="IPR001474">
    <property type="entry name" value="GTP_CycHdrlase_I"/>
</dbReference>
<dbReference type="GO" id="GO:0008270">
    <property type="term" value="F:zinc ion binding"/>
    <property type="evidence" value="ECO:0007669"/>
    <property type="project" value="TreeGrafter"/>
</dbReference>
<comment type="pathway">
    <text evidence="1">Cofactor biosynthesis; 7,8-dihydroneopterin triphosphate biosynthesis; 7,8-dihydroneopterin triphosphate from GTP: step 1/1.</text>
</comment>
<dbReference type="STRING" id="1257118.L8GDP8"/>
<keyword evidence="6 11" id="KW-0378">Hydrolase</keyword>
<feature type="non-terminal residue" evidence="11">
    <location>
        <position position="127"/>
    </location>
</feature>
<dbReference type="EC" id="3.5.4.16" evidence="3"/>
<dbReference type="GO" id="GO:0006729">
    <property type="term" value="P:tetrahydrobiopterin biosynthetic process"/>
    <property type="evidence" value="ECO:0007669"/>
    <property type="project" value="TreeGrafter"/>
</dbReference>
<dbReference type="VEuPathDB" id="AmoebaDB:ACA1_104230"/>
<evidence type="ECO:0000256" key="3">
    <source>
        <dbReference type="ARBA" id="ARBA00012715"/>
    </source>
</evidence>
<evidence type="ECO:0000256" key="7">
    <source>
        <dbReference type="ARBA" id="ARBA00023134"/>
    </source>
</evidence>
<dbReference type="OMA" id="MYLIMIL"/>
<sequence>MELSMKNEEVPTAADGTIENKVLDKQQDDEEAKMKKMTDAVRTLIECVGEDPSREGLVKTPLRMAKALQFFTKGYHENLETIVGGAVFEENHEDMVIVRDIDLFSLCEHHMIPFYGKVHIGYIPNKK</sequence>
<reference evidence="11 12" key="1">
    <citation type="journal article" date="2013" name="Genome Biol.">
        <title>Genome of Acanthamoeba castellanii highlights extensive lateral gene transfer and early evolution of tyrosine kinase signaling.</title>
        <authorList>
            <person name="Clarke M."/>
            <person name="Lohan A.J."/>
            <person name="Liu B."/>
            <person name="Lagkouvardos I."/>
            <person name="Roy S."/>
            <person name="Zafar N."/>
            <person name="Bertelli C."/>
            <person name="Schilde C."/>
            <person name="Kianianmomeni A."/>
            <person name="Burglin T.R."/>
            <person name="Frech C."/>
            <person name="Turcotte B."/>
            <person name="Kopec K.O."/>
            <person name="Synnott J.M."/>
            <person name="Choo C."/>
            <person name="Paponov I."/>
            <person name="Finkler A."/>
            <person name="Soon Heng Tan C."/>
            <person name="Hutchins A.P."/>
            <person name="Weinmeier T."/>
            <person name="Rattei T."/>
            <person name="Chu J.S."/>
            <person name="Gimenez G."/>
            <person name="Irimia M."/>
            <person name="Rigden D.J."/>
            <person name="Fitzpatrick D.A."/>
            <person name="Lorenzo-Morales J."/>
            <person name="Bateman A."/>
            <person name="Chiu C.H."/>
            <person name="Tang P."/>
            <person name="Hegemann P."/>
            <person name="Fromm H."/>
            <person name="Raoult D."/>
            <person name="Greub G."/>
            <person name="Miranda-Saavedra D."/>
            <person name="Chen N."/>
            <person name="Nash P."/>
            <person name="Ginger M.L."/>
            <person name="Horn M."/>
            <person name="Schaap P."/>
            <person name="Caler L."/>
            <person name="Loftus B."/>
        </authorList>
    </citation>
    <scope>NUCLEOTIDE SEQUENCE [LARGE SCALE GENOMIC DNA]</scope>
    <source>
        <strain evidence="11 12">Neff</strain>
    </source>
</reference>
<evidence type="ECO:0000256" key="8">
    <source>
        <dbReference type="ARBA" id="ARBA00030854"/>
    </source>
</evidence>
<dbReference type="PANTHER" id="PTHR11109:SF7">
    <property type="entry name" value="GTP CYCLOHYDROLASE 1"/>
    <property type="match status" value="1"/>
</dbReference>
<gene>
    <name evidence="11" type="ORF">ACA1_104230</name>
</gene>
<dbReference type="FunFam" id="1.10.286.10:FF:000003">
    <property type="entry name" value="GTP cyclohydrolase 1"/>
    <property type="match status" value="1"/>
</dbReference>
<evidence type="ECO:0000256" key="1">
    <source>
        <dbReference type="ARBA" id="ARBA00005080"/>
    </source>
</evidence>
<dbReference type="Gene3D" id="1.10.286.10">
    <property type="match status" value="1"/>
</dbReference>
<dbReference type="UniPathway" id="UPA00848">
    <property type="reaction ID" value="UER00151"/>
</dbReference>
<name>L8GDP8_ACACF</name>
<dbReference type="EMBL" id="KB008169">
    <property type="protein sequence ID" value="ELR10984.1"/>
    <property type="molecule type" value="Genomic_DNA"/>
</dbReference>
<keyword evidence="7" id="KW-0342">GTP-binding</keyword>
<feature type="domain" description="GTP cyclohydrolase I" evidence="10">
    <location>
        <begin position="38"/>
        <end position="127"/>
    </location>
</feature>
<dbReference type="InterPro" id="IPR043133">
    <property type="entry name" value="GTP-CH-I_C/QueF"/>
</dbReference>
<dbReference type="InterPro" id="IPR020602">
    <property type="entry name" value="GTP_CycHdrlase_I_dom"/>
</dbReference>
<dbReference type="PANTHER" id="PTHR11109">
    <property type="entry name" value="GTP CYCLOHYDROLASE I"/>
    <property type="match status" value="1"/>
</dbReference>
<dbReference type="Gene3D" id="3.30.1130.10">
    <property type="match status" value="1"/>
</dbReference>
<feature type="region of interest" description="Disordered" evidence="9">
    <location>
        <begin position="1"/>
        <end position="35"/>
    </location>
</feature>
<dbReference type="GO" id="GO:0003934">
    <property type="term" value="F:GTP cyclohydrolase I activity"/>
    <property type="evidence" value="ECO:0007669"/>
    <property type="project" value="UniProtKB-EC"/>
</dbReference>
<dbReference type="InterPro" id="IPR043134">
    <property type="entry name" value="GTP-CH-I_N"/>
</dbReference>
<dbReference type="RefSeq" id="XP_004332997.1">
    <property type="nucleotide sequence ID" value="XM_004332949.1"/>
</dbReference>
<evidence type="ECO:0000256" key="9">
    <source>
        <dbReference type="SAM" id="MobiDB-lite"/>
    </source>
</evidence>
<evidence type="ECO:0000256" key="5">
    <source>
        <dbReference type="ARBA" id="ARBA00022741"/>
    </source>
</evidence>
<dbReference type="OrthoDB" id="4966at2759"/>
<feature type="compositionally biased region" description="Basic and acidic residues" evidence="9">
    <location>
        <begin position="21"/>
        <end position="35"/>
    </location>
</feature>
<evidence type="ECO:0000256" key="6">
    <source>
        <dbReference type="ARBA" id="ARBA00022801"/>
    </source>
</evidence>
<comment type="similarity">
    <text evidence="2">Belongs to the GTP cyclohydrolase I family.</text>
</comment>
<accession>L8GDP8</accession>
<proteinExistence type="inferred from homology"/>
<dbReference type="SUPFAM" id="SSF55620">
    <property type="entry name" value="Tetrahydrobiopterin biosynthesis enzymes-like"/>
    <property type="match status" value="1"/>
</dbReference>
<keyword evidence="12" id="KW-1185">Reference proteome</keyword>
<dbReference type="GO" id="GO:0005737">
    <property type="term" value="C:cytoplasm"/>
    <property type="evidence" value="ECO:0007669"/>
    <property type="project" value="TreeGrafter"/>
</dbReference>
<organism evidence="11 12">
    <name type="scientific">Acanthamoeba castellanii (strain ATCC 30010 / Neff)</name>
    <dbReference type="NCBI Taxonomy" id="1257118"/>
    <lineage>
        <taxon>Eukaryota</taxon>
        <taxon>Amoebozoa</taxon>
        <taxon>Discosea</taxon>
        <taxon>Longamoebia</taxon>
        <taxon>Centramoebida</taxon>
        <taxon>Acanthamoebidae</taxon>
        <taxon>Acanthamoeba</taxon>
    </lineage>
</organism>
<evidence type="ECO:0000259" key="10">
    <source>
        <dbReference type="Pfam" id="PF01227"/>
    </source>
</evidence>
<evidence type="ECO:0000313" key="11">
    <source>
        <dbReference type="EMBL" id="ELR10984.1"/>
    </source>
</evidence>
<evidence type="ECO:0000256" key="4">
    <source>
        <dbReference type="ARBA" id="ARBA00017272"/>
    </source>
</evidence>
<dbReference type="GO" id="GO:0046654">
    <property type="term" value="P:tetrahydrofolate biosynthetic process"/>
    <property type="evidence" value="ECO:0007669"/>
    <property type="project" value="InterPro"/>
</dbReference>
<dbReference type="Proteomes" id="UP000011083">
    <property type="component" value="Unassembled WGS sequence"/>
</dbReference>
<dbReference type="GO" id="GO:0005525">
    <property type="term" value="F:GTP binding"/>
    <property type="evidence" value="ECO:0007669"/>
    <property type="project" value="UniProtKB-KW"/>
</dbReference>
<dbReference type="KEGG" id="acan:ACA1_104230"/>
<keyword evidence="5" id="KW-0547">Nucleotide-binding</keyword>